<reference evidence="1 2" key="1">
    <citation type="submission" date="2024-04" db="EMBL/GenBank/DDBJ databases">
        <title>Flavobacterium sp. DGU11 16S ribosomal RNA gene Genome sequencing and assembly.</title>
        <authorList>
            <person name="Park S."/>
        </authorList>
    </citation>
    <scope>NUCLEOTIDE SEQUENCE [LARGE SCALE GENOMIC DNA]</scope>
    <source>
        <strain evidence="1 2">DGU11</strain>
    </source>
</reference>
<comment type="caution">
    <text evidence="1">The sequence shown here is derived from an EMBL/GenBank/DDBJ whole genome shotgun (WGS) entry which is preliminary data.</text>
</comment>
<dbReference type="InterPro" id="IPR032774">
    <property type="entry name" value="WG_beta_rep"/>
</dbReference>
<proteinExistence type="predicted"/>
<gene>
    <name evidence="1" type="ORF">AAEO56_09120</name>
</gene>
<dbReference type="Proteomes" id="UP001464555">
    <property type="component" value="Unassembled WGS sequence"/>
</dbReference>
<evidence type="ECO:0000313" key="2">
    <source>
        <dbReference type="Proteomes" id="UP001464555"/>
    </source>
</evidence>
<evidence type="ECO:0000313" key="1">
    <source>
        <dbReference type="EMBL" id="MEL1244419.1"/>
    </source>
</evidence>
<dbReference type="Pfam" id="PF14903">
    <property type="entry name" value="WG_beta_rep"/>
    <property type="match status" value="3"/>
</dbReference>
<keyword evidence="2" id="KW-1185">Reference proteome</keyword>
<dbReference type="RefSeq" id="WP_341696736.1">
    <property type="nucleotide sequence ID" value="NZ_JBBYHR010000004.1"/>
</dbReference>
<organism evidence="1 2">
    <name type="scientific">Flavobacterium arundinis</name>
    <dbReference type="NCBI Taxonomy" id="3139143"/>
    <lineage>
        <taxon>Bacteria</taxon>
        <taxon>Pseudomonadati</taxon>
        <taxon>Bacteroidota</taxon>
        <taxon>Flavobacteriia</taxon>
        <taxon>Flavobacteriales</taxon>
        <taxon>Flavobacteriaceae</taxon>
        <taxon>Flavobacterium</taxon>
    </lineage>
</organism>
<name>A0ABU9HX95_9FLAO</name>
<protein>
    <submittedName>
        <fullName evidence="1">WG repeat-containing protein</fullName>
    </submittedName>
</protein>
<dbReference type="PANTHER" id="PTHR37841:SF1">
    <property type="entry name" value="DUF3298 DOMAIN-CONTAINING PROTEIN"/>
    <property type="match status" value="1"/>
</dbReference>
<dbReference type="PANTHER" id="PTHR37841">
    <property type="entry name" value="GLR2918 PROTEIN"/>
    <property type="match status" value="1"/>
</dbReference>
<accession>A0ABU9HX95</accession>
<sequence>MTIKPAITLQVLFLLAGFRMVAQQPQFDSIYKNDGSYGLSDFINYKANFILNKEFENADEIDDDYFIVKKSGKYGVYNESKKSSYAEVKYDTITPYGNFRLNGKVGNIFYGDEISNLILEHPRGVIFIKDGRYGLKKISGETILKADYDEIVPKQYGLFFFRKKGKWGFVNADRDNTMVKSKFDFLIQYTDFDTQYPTVIAYNNKVKTIYSIYGQLSGKKQKPAKQKREIKRYTEFTKSYWFDGWIPKTMFFTDGKKNGVKDVSGKIIIPAKYDMINPMMDGNYLVSKDTLHGMLGSKGETIIPVLYGGIGPVKGDALKDNLFYVYKQNTTSVFDALGNQLYPFDIQYSEGAMTMDDDYKKVCFQVIENKILEKGKKTDEYGEPQLSQDIYSKALLLYENGKITKVLGDCTDIKYTDYSDAYIVAYTQYGSPLYGFYSQKTGKKTDAVYKEYIVIGNGRIVAKKGENYDTLLDSTMIATPLTVNVMAYRNGYYLVDDNGMMRVMDENNNVSKFAHPKLEYLVDFKNFSHISPELEATYSKVFKFYDQSGKCGLIDADGKILFPAGEYDDLSIALRSFDEPYPAPEKSKVIDKYVNRIMVARRHTDKNNADTDLYFEGEKIASFNTYKYWQLKYNDITANNQLILRQPGIKLYNLATQKIDLETNADNFSEDADGGFTIVYGYTKHRIEKYSTSGKLLSVDSISNDKLYRYEKSKPTYIHNQNGKYGLVNVKGEMVSPFVNDTLSTYDYQYYIAARGNKMGITTKESTVIPFEYDAITYHPYNWMNEEKGIYIIKKNGKFGVADTNAQILLSAEYDHAFAKGEFIVANKQKAFSVFDRSGKLLFNLECDTLEPYTMELLYFTKNSKQGIVRNDGKILMEPLYRQIEQLGKGIYIADDGGSKFIVGQDGQKLLTVALGSARIITSEYKPFDITEDFLAVQNTQGRYALYSLAMKELLPFEYDNIDKVENFKYVIVEKDRMMGVVTVDNKTVIPVEYKYIRFEDESGCFEAETDKARHLISPDGIILSEELDD</sequence>
<dbReference type="EMBL" id="JBBYHR010000004">
    <property type="protein sequence ID" value="MEL1244419.1"/>
    <property type="molecule type" value="Genomic_DNA"/>
</dbReference>